<evidence type="ECO:0000313" key="2">
    <source>
        <dbReference type="EMBL" id="MCF7528722.1"/>
    </source>
</evidence>
<proteinExistence type="predicted"/>
<dbReference type="AlphaFoldDB" id="A0AAW5AMA7"/>
<dbReference type="EMBL" id="JAKKDL010000004">
    <property type="protein sequence ID" value="MCF7529580.1"/>
    <property type="molecule type" value="Genomic_DNA"/>
</dbReference>
<gene>
    <name evidence="2" type="ORF">L4H06_00490</name>
    <name evidence="3" type="ORF">L4H06_05000</name>
</gene>
<evidence type="ECO:0000256" key="1">
    <source>
        <dbReference type="SAM" id="MobiDB-lite"/>
    </source>
</evidence>
<name>A0AAW5AMA7_9NEIS</name>
<evidence type="ECO:0000313" key="4">
    <source>
        <dbReference type="Proteomes" id="UP001201397"/>
    </source>
</evidence>
<reference evidence="3" key="1">
    <citation type="submission" date="2022-01" db="EMBL/GenBank/DDBJ databases">
        <title>Neisseria sp. ZJ104.</title>
        <authorList>
            <person name="Yang C."/>
        </authorList>
    </citation>
    <scope>NUCLEOTIDE SEQUENCE</scope>
    <source>
        <strain evidence="3">ZJ104</strain>
    </source>
</reference>
<comment type="caution">
    <text evidence="3">The sequence shown here is derived from an EMBL/GenBank/DDBJ whole genome shotgun (WGS) entry which is preliminary data.</text>
</comment>
<protein>
    <submittedName>
        <fullName evidence="3">Uncharacterized protein</fullName>
    </submittedName>
</protein>
<dbReference type="Proteomes" id="UP001201397">
    <property type="component" value="Unassembled WGS sequence"/>
</dbReference>
<dbReference type="EMBL" id="JAKKDL010000001">
    <property type="protein sequence ID" value="MCF7528722.1"/>
    <property type="molecule type" value="Genomic_DNA"/>
</dbReference>
<organism evidence="3 4">
    <name type="scientific">Neisseria lisongii</name>
    <dbReference type="NCBI Taxonomy" id="2912188"/>
    <lineage>
        <taxon>Bacteria</taxon>
        <taxon>Pseudomonadati</taxon>
        <taxon>Pseudomonadota</taxon>
        <taxon>Betaproteobacteria</taxon>
        <taxon>Neisseriales</taxon>
        <taxon>Neisseriaceae</taxon>
        <taxon>Neisseria</taxon>
    </lineage>
</organism>
<feature type="region of interest" description="Disordered" evidence="1">
    <location>
        <begin position="1"/>
        <end position="24"/>
    </location>
</feature>
<sequence>MILPQKRGGTPLFVRPENAEMPSENRQQQFSDGILTTTLFAAFAATRQAVRSSSMEAASSDRRAITL</sequence>
<accession>A0AAW5AMA7</accession>
<evidence type="ECO:0000313" key="3">
    <source>
        <dbReference type="EMBL" id="MCF7529580.1"/>
    </source>
</evidence>
<dbReference type="RefSeq" id="WP_237092107.1">
    <property type="nucleotide sequence ID" value="NZ_JAKKDL010000001.1"/>
</dbReference>